<proteinExistence type="predicted"/>
<dbReference type="RefSeq" id="XP_018296631.1">
    <property type="nucleotide sequence ID" value="XM_018430442.1"/>
</dbReference>
<reference evidence="3" key="1">
    <citation type="submission" date="2015-06" db="EMBL/GenBank/DDBJ databases">
        <title>Expansion of signal transduction pathways in fungi by whole-genome duplication.</title>
        <authorList>
            <consortium name="DOE Joint Genome Institute"/>
            <person name="Corrochano L.M."/>
            <person name="Kuo A."/>
            <person name="Marcet-Houben M."/>
            <person name="Polaino S."/>
            <person name="Salamov A."/>
            <person name="Villalobos J.M."/>
            <person name="Alvarez M.I."/>
            <person name="Avalos J."/>
            <person name="Benito E.P."/>
            <person name="Benoit I."/>
            <person name="Burger G."/>
            <person name="Camino L.P."/>
            <person name="Canovas D."/>
            <person name="Cerda-Olmedo E."/>
            <person name="Cheng J.-F."/>
            <person name="Dominguez A."/>
            <person name="Elias M."/>
            <person name="Eslava A.P."/>
            <person name="Glaser F."/>
            <person name="Grimwood J."/>
            <person name="Gutierrez G."/>
            <person name="Heitman J."/>
            <person name="Henrissat B."/>
            <person name="Iturriaga E.A."/>
            <person name="Lang B.F."/>
            <person name="Lavin J.L."/>
            <person name="Lee S."/>
            <person name="Li W."/>
            <person name="Lindquist E."/>
            <person name="Lopez-Garcia S."/>
            <person name="Luque E.M."/>
            <person name="Marcos A.T."/>
            <person name="Martin J."/>
            <person name="McCluskey K."/>
            <person name="Medina H.R."/>
            <person name="Miralles-Duran A."/>
            <person name="Miyazaki A."/>
            <person name="Munoz-Torres E."/>
            <person name="Oguiza J.A."/>
            <person name="Ohm R."/>
            <person name="Olmedo M."/>
            <person name="Orejas M."/>
            <person name="Ortiz-Castellanos L."/>
            <person name="Pisabarro A.G."/>
            <person name="Rodriguez-Romero J."/>
            <person name="Ruiz-Herrera J."/>
            <person name="Ruiz-Vazquez R."/>
            <person name="Sanz C."/>
            <person name="Schackwitz W."/>
            <person name="Schmutz J."/>
            <person name="Shahriari M."/>
            <person name="Shelest E."/>
            <person name="Silva-Franco F."/>
            <person name="Soanes D."/>
            <person name="Syed K."/>
            <person name="Tagua V.G."/>
            <person name="Talbot N.J."/>
            <person name="Thon M."/>
            <person name="De vries R.P."/>
            <person name="Wiebenga A."/>
            <person name="Yadav J.S."/>
            <person name="Braun E.L."/>
            <person name="Baker S."/>
            <person name="Garre V."/>
            <person name="Horwitz B."/>
            <person name="Torres-Martinez S."/>
            <person name="Idnurm A."/>
            <person name="Herrera-Estrella A."/>
            <person name="Gabaldon T."/>
            <person name="Grigoriev I.V."/>
        </authorList>
    </citation>
    <scope>NUCLEOTIDE SEQUENCE [LARGE SCALE GENOMIC DNA]</scope>
    <source>
        <strain evidence="3">NRRL 1555(-)</strain>
    </source>
</reference>
<dbReference type="AlphaFoldDB" id="A0A163B713"/>
<dbReference type="PROSITE" id="PS51729">
    <property type="entry name" value="GNAT_YJDJ"/>
    <property type="match status" value="1"/>
</dbReference>
<organism evidence="2 3">
    <name type="scientific">Phycomyces blakesleeanus (strain ATCC 8743b / DSM 1359 / FGSC 10004 / NBRC 33097 / NRRL 1555)</name>
    <dbReference type="NCBI Taxonomy" id="763407"/>
    <lineage>
        <taxon>Eukaryota</taxon>
        <taxon>Fungi</taxon>
        <taxon>Fungi incertae sedis</taxon>
        <taxon>Mucoromycota</taxon>
        <taxon>Mucoromycotina</taxon>
        <taxon>Mucoromycetes</taxon>
        <taxon>Mucorales</taxon>
        <taxon>Phycomycetaceae</taxon>
        <taxon>Phycomyces</taxon>
    </lineage>
</organism>
<dbReference type="InParanoid" id="A0A163B713"/>
<name>A0A163B713_PHYB8</name>
<evidence type="ECO:0000313" key="3">
    <source>
        <dbReference type="Proteomes" id="UP000077315"/>
    </source>
</evidence>
<feature type="domain" description="N-acetyltransferase" evidence="1">
    <location>
        <begin position="77"/>
        <end position="167"/>
    </location>
</feature>
<dbReference type="InterPro" id="IPR031165">
    <property type="entry name" value="GNAT_YJDJ"/>
</dbReference>
<dbReference type="SUPFAM" id="SSF55729">
    <property type="entry name" value="Acyl-CoA N-acyltransferases (Nat)"/>
    <property type="match status" value="1"/>
</dbReference>
<dbReference type="OrthoDB" id="74247at2759"/>
<dbReference type="InterPro" id="IPR016181">
    <property type="entry name" value="Acyl_CoA_acyltransferase"/>
</dbReference>
<dbReference type="EMBL" id="KV440973">
    <property type="protein sequence ID" value="OAD78591.1"/>
    <property type="molecule type" value="Genomic_DNA"/>
</dbReference>
<evidence type="ECO:0000259" key="1">
    <source>
        <dbReference type="PROSITE" id="PS51729"/>
    </source>
</evidence>
<keyword evidence="3" id="KW-1185">Reference proteome</keyword>
<sequence>MTPVSNDQVNRPKPFSPFDFLFPGHRRQALYHSLWSVVPFKTIILGHFSYESADMVATRAVMLNKPCPSKFKQSDVIHDKKYRMFTILLNEAGLLAALCYLPTQYPTVVEFYHEIPVAYRHQAIGDLLVGTALGWAVDTGYQVIPTCEFVRLHLENKYIRTHKTLPACIKTVSQSANQQLINPASDQARLK</sequence>
<dbReference type="Proteomes" id="UP000077315">
    <property type="component" value="Unassembled WGS sequence"/>
</dbReference>
<dbReference type="Gene3D" id="3.40.630.30">
    <property type="match status" value="1"/>
</dbReference>
<protein>
    <recommendedName>
        <fullName evidence="1">N-acetyltransferase domain-containing protein</fullName>
    </recommendedName>
</protein>
<accession>A0A163B713</accession>
<dbReference type="STRING" id="763407.A0A163B713"/>
<dbReference type="GeneID" id="28991348"/>
<gene>
    <name evidence="2" type="ORF">PHYBLDRAFT_140660</name>
</gene>
<dbReference type="VEuPathDB" id="FungiDB:PHYBLDRAFT_140660"/>
<evidence type="ECO:0000313" key="2">
    <source>
        <dbReference type="EMBL" id="OAD78591.1"/>
    </source>
</evidence>
<dbReference type="Pfam" id="PF14542">
    <property type="entry name" value="Acetyltransf_CG"/>
    <property type="match status" value="1"/>
</dbReference>